<comment type="caution">
    <text evidence="1">The sequence shown here is derived from an EMBL/GenBank/DDBJ whole genome shotgun (WGS) entry which is preliminary data.</text>
</comment>
<evidence type="ECO:0000313" key="1">
    <source>
        <dbReference type="EMBL" id="GHE98234.1"/>
    </source>
</evidence>
<dbReference type="EMBL" id="BNAH01000013">
    <property type="protein sequence ID" value="GHE98234.1"/>
    <property type="molecule type" value="Genomic_DNA"/>
</dbReference>
<sequence length="49" mass="5784">MKKLIKQTVSQVKIAFSTKIKNKEQSLECNYADNYYGDQYCQAKIKTYK</sequence>
<gene>
    <name evidence="1" type="ORF">GCM10011501_29710</name>
</gene>
<dbReference type="Proteomes" id="UP000626370">
    <property type="component" value="Unassembled WGS sequence"/>
</dbReference>
<accession>A0ABQ3J3L3</accession>
<name>A0ABQ3J3L3_9GAMM</name>
<evidence type="ECO:0000313" key="2">
    <source>
        <dbReference type="Proteomes" id="UP000626370"/>
    </source>
</evidence>
<reference evidence="2" key="1">
    <citation type="journal article" date="2019" name="Int. J. Syst. Evol. Microbiol.">
        <title>The Global Catalogue of Microorganisms (GCM) 10K type strain sequencing project: providing services to taxonomists for standard genome sequencing and annotation.</title>
        <authorList>
            <consortium name="The Broad Institute Genomics Platform"/>
            <consortium name="The Broad Institute Genome Sequencing Center for Infectious Disease"/>
            <person name="Wu L."/>
            <person name="Ma J."/>
        </authorList>
    </citation>
    <scope>NUCLEOTIDE SEQUENCE [LARGE SCALE GENOMIC DNA]</scope>
    <source>
        <strain evidence="2">CGMCC 1.15922</strain>
    </source>
</reference>
<proteinExistence type="predicted"/>
<keyword evidence="2" id="KW-1185">Reference proteome</keyword>
<organism evidence="1 2">
    <name type="scientific">Thalassotalea profundi</name>
    <dbReference type="NCBI Taxonomy" id="2036687"/>
    <lineage>
        <taxon>Bacteria</taxon>
        <taxon>Pseudomonadati</taxon>
        <taxon>Pseudomonadota</taxon>
        <taxon>Gammaproteobacteria</taxon>
        <taxon>Alteromonadales</taxon>
        <taxon>Colwelliaceae</taxon>
        <taxon>Thalassotalea</taxon>
    </lineage>
</organism>
<dbReference type="RefSeq" id="WP_189379042.1">
    <property type="nucleotide sequence ID" value="NZ_BNAH01000013.1"/>
</dbReference>
<protein>
    <submittedName>
        <fullName evidence="1">Uncharacterized protein</fullName>
    </submittedName>
</protein>